<dbReference type="AlphaFoldDB" id="A0A8B7SX19"/>
<feature type="compositionally biased region" description="Polar residues" evidence="1">
    <location>
        <begin position="16"/>
        <end position="25"/>
    </location>
</feature>
<gene>
    <name evidence="3" type="primary">LOC109392536</name>
</gene>
<evidence type="ECO:0000313" key="2">
    <source>
        <dbReference type="Proteomes" id="UP000694851"/>
    </source>
</evidence>
<dbReference type="KEGG" id="hai:109392536"/>
<dbReference type="RefSeq" id="XP_019516633.1">
    <property type="nucleotide sequence ID" value="XM_019661088.1"/>
</dbReference>
<evidence type="ECO:0000256" key="1">
    <source>
        <dbReference type="SAM" id="MobiDB-lite"/>
    </source>
</evidence>
<protein>
    <submittedName>
        <fullName evidence="3">Uncharacterized protein LOC109392536</fullName>
    </submittedName>
</protein>
<feature type="compositionally biased region" description="Low complexity" evidence="1">
    <location>
        <begin position="95"/>
        <end position="108"/>
    </location>
</feature>
<keyword evidence="2" id="KW-1185">Reference proteome</keyword>
<name>A0A8B7SX19_HIPAR</name>
<proteinExistence type="predicted"/>
<accession>A0A8B7SX19</accession>
<dbReference type="Proteomes" id="UP000694851">
    <property type="component" value="Unplaced"/>
</dbReference>
<feature type="region of interest" description="Disordered" evidence="1">
    <location>
        <begin position="51"/>
        <end position="113"/>
    </location>
</feature>
<evidence type="ECO:0000313" key="3">
    <source>
        <dbReference type="RefSeq" id="XP_019516633.1"/>
    </source>
</evidence>
<dbReference type="GeneID" id="109392536"/>
<sequence>MLTRQGRARRLGGSKNLLSTPQRGKNQYPKKQTPEEVWRRGINSHLLALSLTSVRTTDPGCKRSTTPGESLPRQSRDKKEVSRRRPGCRAWGGSPPAARLATPGRPAGAPGPGRERAVGAILAWRRVATAVGGVGRRVKAALGDAWARSDAALAAGSLSPALPARVSGGALSELQCGRLPREWLFPVWRFGRKKKKKIQGGGRGSWAAASQKAASWRGRGVRSCCHLLPRDPEGARCASPGKETQLIANLGCLGGRIGGLALATQRWGRGCGRRGRLVTPASAPTDLPASSLLCKTALSFLPAQGKRNGLYFCLYSCLRSGRLSNPLQGYAHGRGSRYGCWWLRPEHSGAKRDFMAGAHWQREETALSVFASLTPRPGGISRRESRKRMFTVCHHRKKKASDKRILKLGEAELCRCLALSQCGESNQF</sequence>
<reference evidence="3" key="1">
    <citation type="submission" date="2025-08" db="UniProtKB">
        <authorList>
            <consortium name="RefSeq"/>
        </authorList>
    </citation>
    <scope>IDENTIFICATION</scope>
    <source>
        <tissue evidence="3">Muscle</tissue>
    </source>
</reference>
<feature type="region of interest" description="Disordered" evidence="1">
    <location>
        <begin position="1"/>
        <end position="37"/>
    </location>
</feature>
<organism evidence="2 3">
    <name type="scientific">Hipposideros armiger</name>
    <name type="common">Great Himalayan leaf-nosed bat</name>
    <dbReference type="NCBI Taxonomy" id="186990"/>
    <lineage>
        <taxon>Eukaryota</taxon>
        <taxon>Metazoa</taxon>
        <taxon>Chordata</taxon>
        <taxon>Craniata</taxon>
        <taxon>Vertebrata</taxon>
        <taxon>Euteleostomi</taxon>
        <taxon>Mammalia</taxon>
        <taxon>Eutheria</taxon>
        <taxon>Laurasiatheria</taxon>
        <taxon>Chiroptera</taxon>
        <taxon>Yinpterochiroptera</taxon>
        <taxon>Rhinolophoidea</taxon>
        <taxon>Hipposideridae</taxon>
        <taxon>Hipposideros</taxon>
    </lineage>
</organism>
<feature type="compositionally biased region" description="Basic residues" evidence="1">
    <location>
        <begin position="1"/>
        <end position="12"/>
    </location>
</feature>